<feature type="region of interest" description="Disordered" evidence="15">
    <location>
        <begin position="447"/>
        <end position="501"/>
    </location>
</feature>
<dbReference type="Gene3D" id="1.10.3120.10">
    <property type="entry name" value="Trigger factor, C-terminal domain"/>
    <property type="match status" value="1"/>
</dbReference>
<evidence type="ECO:0000256" key="11">
    <source>
        <dbReference type="ARBA" id="ARBA00029986"/>
    </source>
</evidence>
<evidence type="ECO:0000256" key="6">
    <source>
        <dbReference type="ARBA" id="ARBA00023110"/>
    </source>
</evidence>
<keyword evidence="5 12" id="KW-0132">Cell division</keyword>
<dbReference type="Gene3D" id="3.10.50.40">
    <property type="match status" value="1"/>
</dbReference>
<dbReference type="STRING" id="706434.HMPREF9429_01158"/>
<dbReference type="PANTHER" id="PTHR30560">
    <property type="entry name" value="TRIGGER FACTOR CHAPERONE AND PEPTIDYL-PROLYL CIS/TRANS ISOMERASE"/>
    <property type="match status" value="1"/>
</dbReference>
<proteinExistence type="inferred from homology"/>
<reference evidence="17 18" key="1">
    <citation type="submission" date="2010-08" db="EMBL/GenBank/DDBJ databases">
        <authorList>
            <person name="Weinstock G."/>
            <person name="Sodergren E."/>
            <person name="Clifton S."/>
            <person name="Fulton L."/>
            <person name="Fulton B."/>
            <person name="Courtney L."/>
            <person name="Fronick C."/>
            <person name="Harrison M."/>
            <person name="Strong C."/>
            <person name="Farmer C."/>
            <person name="Delahaunty K."/>
            <person name="Markovic C."/>
            <person name="Hall O."/>
            <person name="Minx P."/>
            <person name="Tomlinson C."/>
            <person name="Mitreva M."/>
            <person name="Hou S."/>
            <person name="Chen J."/>
            <person name="Wollam A."/>
            <person name="Pepin K.H."/>
            <person name="Johnson M."/>
            <person name="Bhonagiri V."/>
            <person name="Zhang X."/>
            <person name="Suruliraj S."/>
            <person name="Warren W."/>
            <person name="Chinwalla A."/>
            <person name="Mardis E.R."/>
            <person name="Wilson R.K."/>
        </authorList>
    </citation>
    <scope>NUCLEOTIDE SEQUENCE [LARGE SCALE GENOMIC DNA]</scope>
    <source>
        <strain evidence="17 18">F0359</strain>
    </source>
</reference>
<feature type="domain" description="PPIase FKBP-type" evidence="16">
    <location>
        <begin position="182"/>
        <end position="267"/>
    </location>
</feature>
<dbReference type="Gene3D" id="3.30.70.1050">
    <property type="entry name" value="Trigger factor ribosome-binding domain"/>
    <property type="match status" value="1"/>
</dbReference>
<evidence type="ECO:0000256" key="14">
    <source>
        <dbReference type="RuleBase" id="RU003914"/>
    </source>
</evidence>
<dbReference type="GO" id="GO:0005737">
    <property type="term" value="C:cytoplasm"/>
    <property type="evidence" value="ECO:0007669"/>
    <property type="project" value="UniProtKB-SubCell"/>
</dbReference>
<feature type="compositionally biased region" description="Basic and acidic residues" evidence="15">
    <location>
        <begin position="449"/>
        <end position="463"/>
    </location>
</feature>
<dbReference type="EMBL" id="AECS01000037">
    <property type="protein sequence ID" value="EFQ03975.1"/>
    <property type="molecule type" value="Genomic_DNA"/>
</dbReference>
<dbReference type="GO" id="GO:0043022">
    <property type="term" value="F:ribosome binding"/>
    <property type="evidence" value="ECO:0007669"/>
    <property type="project" value="TreeGrafter"/>
</dbReference>
<name>E2ZBY8_9FIRM</name>
<dbReference type="GO" id="GO:0003755">
    <property type="term" value="F:peptidyl-prolyl cis-trans isomerase activity"/>
    <property type="evidence" value="ECO:0007669"/>
    <property type="project" value="UniProtKB-UniRule"/>
</dbReference>
<evidence type="ECO:0000256" key="5">
    <source>
        <dbReference type="ARBA" id="ARBA00022618"/>
    </source>
</evidence>
<dbReference type="GO" id="GO:0051083">
    <property type="term" value="P:'de novo' cotranslational protein folding"/>
    <property type="evidence" value="ECO:0007669"/>
    <property type="project" value="TreeGrafter"/>
</dbReference>
<dbReference type="Pfam" id="PF05698">
    <property type="entry name" value="Trigger_C"/>
    <property type="match status" value="1"/>
</dbReference>
<dbReference type="SUPFAM" id="SSF54534">
    <property type="entry name" value="FKBP-like"/>
    <property type="match status" value="1"/>
</dbReference>
<evidence type="ECO:0000256" key="3">
    <source>
        <dbReference type="ARBA" id="ARBA00013194"/>
    </source>
</evidence>
<dbReference type="SUPFAM" id="SSF109998">
    <property type="entry name" value="Triger factor/SurA peptide-binding domain-like"/>
    <property type="match status" value="1"/>
</dbReference>
<comment type="domain">
    <text evidence="12">Consists of 3 domains; the N-terminus binds the ribosome, the middle domain has PPIase activity, while the C-terminus has intrinsic chaperone activity on its own.</text>
</comment>
<protein>
    <recommendedName>
        <fullName evidence="4 12">Trigger factor</fullName>
        <shortName evidence="12">TF</shortName>
        <ecNumber evidence="3 12">5.2.1.8</ecNumber>
    </recommendedName>
    <alternativeName>
        <fullName evidence="11 12">PPIase</fullName>
    </alternativeName>
</protein>
<gene>
    <name evidence="12 17" type="primary">tig</name>
    <name evidence="17" type="ORF">HMPREF9429_01158</name>
</gene>
<dbReference type="PROSITE" id="PS50059">
    <property type="entry name" value="FKBP_PPIASE"/>
    <property type="match status" value="1"/>
</dbReference>
<dbReference type="InterPro" id="IPR036611">
    <property type="entry name" value="Trigger_fac_ribosome-bd_sf"/>
</dbReference>
<dbReference type="GO" id="GO:0015031">
    <property type="term" value="P:protein transport"/>
    <property type="evidence" value="ECO:0007669"/>
    <property type="project" value="UniProtKB-UniRule"/>
</dbReference>
<dbReference type="HAMAP" id="MF_00303">
    <property type="entry name" value="Trigger_factor_Tig"/>
    <property type="match status" value="1"/>
</dbReference>
<dbReference type="Proteomes" id="UP000003195">
    <property type="component" value="Unassembled WGS sequence"/>
</dbReference>
<dbReference type="InterPro" id="IPR005215">
    <property type="entry name" value="Trig_fac"/>
</dbReference>
<dbReference type="InterPro" id="IPR001179">
    <property type="entry name" value="PPIase_FKBP_dom"/>
</dbReference>
<keyword evidence="18" id="KW-1185">Reference proteome</keyword>
<sequence>MISINQYRHKNHEEELFRMKVTVNEVDQHKVTLHIEVSAEDAAKGAAAAVKNLANRVNIPGFRKGKAPRMVLESFLGKDAVKEEIFEVVASKAYNDALQEQGITPVTDPDINRICDEKGKDFVFEATLTKKPEVKLGEYKGIKAAKEAVEVTDEDVAKELVNLQKTHAKMAPAPEGAKVEDGDYAVIDFKGTIDGVAFEGGEGKAYPLQIGSGSFIPGFEEQLIGLKAGDSKDVKVPFPEDYFQKDLAGKEAVFAVTVQDIKRSELPPVDADFAELVGKFKTVDELKADVRGRLEKSAKFKATEAFNNEVLKKAIDNASVDIPEVMVEQKVDQMVEEFELKLQAQNMHLHDYLEYTKQDEKDFRAQYLDAAKENVKMDLVLEAIANAEHIEVKELDLQAEIITMARNFGADPQEVYKIIMKERRIPMLVQSVGRKKAAGFILSNAVDTNAKEEKAEEEKAEKKPAKKTATKAAAKDEEAEAKPDKKTTKRTTKKKEDAPEA</sequence>
<evidence type="ECO:0000256" key="10">
    <source>
        <dbReference type="ARBA" id="ARBA00024849"/>
    </source>
</evidence>
<keyword evidence="8 12" id="KW-0413">Isomerase</keyword>
<comment type="catalytic activity">
    <reaction evidence="1 12 13">
        <text>[protein]-peptidylproline (omega=180) = [protein]-peptidylproline (omega=0)</text>
        <dbReference type="Rhea" id="RHEA:16237"/>
        <dbReference type="Rhea" id="RHEA-COMP:10747"/>
        <dbReference type="Rhea" id="RHEA-COMP:10748"/>
        <dbReference type="ChEBI" id="CHEBI:83833"/>
        <dbReference type="ChEBI" id="CHEBI:83834"/>
        <dbReference type="EC" id="5.2.1.8"/>
    </reaction>
</comment>
<feature type="compositionally biased region" description="Basic and acidic residues" evidence="15">
    <location>
        <begin position="473"/>
        <end position="486"/>
    </location>
</feature>
<organism evidence="17 18">
    <name type="scientific">Megasphaera micronuciformis F0359</name>
    <dbReference type="NCBI Taxonomy" id="706434"/>
    <lineage>
        <taxon>Bacteria</taxon>
        <taxon>Bacillati</taxon>
        <taxon>Bacillota</taxon>
        <taxon>Negativicutes</taxon>
        <taxon>Veillonellales</taxon>
        <taxon>Veillonellaceae</taxon>
        <taxon>Megasphaera</taxon>
    </lineage>
</organism>
<evidence type="ECO:0000256" key="4">
    <source>
        <dbReference type="ARBA" id="ARBA00016902"/>
    </source>
</evidence>
<dbReference type="PANTHER" id="PTHR30560:SF3">
    <property type="entry name" value="TRIGGER FACTOR-LIKE PROTEIN TIG, CHLOROPLASTIC"/>
    <property type="match status" value="1"/>
</dbReference>
<evidence type="ECO:0000259" key="16">
    <source>
        <dbReference type="PROSITE" id="PS50059"/>
    </source>
</evidence>
<dbReference type="eggNOG" id="COG0544">
    <property type="taxonomic scope" value="Bacteria"/>
</dbReference>
<evidence type="ECO:0000256" key="8">
    <source>
        <dbReference type="ARBA" id="ARBA00023235"/>
    </source>
</evidence>
<evidence type="ECO:0000256" key="1">
    <source>
        <dbReference type="ARBA" id="ARBA00000971"/>
    </source>
</evidence>
<accession>E2ZBY8</accession>
<dbReference type="NCBIfam" id="TIGR00115">
    <property type="entry name" value="tig"/>
    <property type="match status" value="1"/>
</dbReference>
<comment type="similarity">
    <text evidence="2 12 14">Belongs to the FKBP-type PPIase family. Tig subfamily.</text>
</comment>
<evidence type="ECO:0000256" key="7">
    <source>
        <dbReference type="ARBA" id="ARBA00023186"/>
    </source>
</evidence>
<evidence type="ECO:0000256" key="2">
    <source>
        <dbReference type="ARBA" id="ARBA00005464"/>
    </source>
</evidence>
<evidence type="ECO:0000256" key="15">
    <source>
        <dbReference type="SAM" id="MobiDB-lite"/>
    </source>
</evidence>
<dbReference type="InterPro" id="IPR046357">
    <property type="entry name" value="PPIase_dom_sf"/>
</dbReference>
<dbReference type="AlphaFoldDB" id="E2ZBY8"/>
<dbReference type="GO" id="GO:0044183">
    <property type="term" value="F:protein folding chaperone"/>
    <property type="evidence" value="ECO:0007669"/>
    <property type="project" value="TreeGrafter"/>
</dbReference>
<evidence type="ECO:0000313" key="18">
    <source>
        <dbReference type="Proteomes" id="UP000003195"/>
    </source>
</evidence>
<dbReference type="InterPro" id="IPR008880">
    <property type="entry name" value="Trigger_fac_C"/>
</dbReference>
<dbReference type="InterPro" id="IPR037041">
    <property type="entry name" value="Trigger_fac_C_sf"/>
</dbReference>
<evidence type="ECO:0000256" key="13">
    <source>
        <dbReference type="PROSITE-ProRule" id="PRU00277"/>
    </source>
</evidence>
<dbReference type="InterPro" id="IPR027304">
    <property type="entry name" value="Trigger_fact/SurA_dom_sf"/>
</dbReference>
<keyword evidence="9 12" id="KW-0131">Cell cycle</keyword>
<dbReference type="EC" id="5.2.1.8" evidence="3 12"/>
<dbReference type="SUPFAM" id="SSF102735">
    <property type="entry name" value="Trigger factor ribosome-binding domain"/>
    <property type="match status" value="1"/>
</dbReference>
<dbReference type="Pfam" id="PF05697">
    <property type="entry name" value="Trigger_N"/>
    <property type="match status" value="1"/>
</dbReference>
<evidence type="ECO:0000256" key="12">
    <source>
        <dbReference type="HAMAP-Rule" id="MF_00303"/>
    </source>
</evidence>
<dbReference type="HOGENOM" id="CLU_033058_3_2_9"/>
<comment type="caution">
    <text evidence="17">The sequence shown here is derived from an EMBL/GenBank/DDBJ whole genome shotgun (WGS) entry which is preliminary data.</text>
</comment>
<keyword evidence="6 12" id="KW-0697">Rotamase</keyword>
<dbReference type="GO" id="GO:0043335">
    <property type="term" value="P:protein unfolding"/>
    <property type="evidence" value="ECO:0007669"/>
    <property type="project" value="TreeGrafter"/>
</dbReference>
<evidence type="ECO:0000313" key="17">
    <source>
        <dbReference type="EMBL" id="EFQ03975.1"/>
    </source>
</evidence>
<evidence type="ECO:0000256" key="9">
    <source>
        <dbReference type="ARBA" id="ARBA00023306"/>
    </source>
</evidence>
<keyword evidence="12" id="KW-0963">Cytoplasm</keyword>
<dbReference type="InterPro" id="IPR008881">
    <property type="entry name" value="Trigger_fac_ribosome-bd_bac"/>
</dbReference>
<dbReference type="GO" id="GO:0051301">
    <property type="term" value="P:cell division"/>
    <property type="evidence" value="ECO:0007669"/>
    <property type="project" value="UniProtKB-KW"/>
</dbReference>
<keyword evidence="7 12" id="KW-0143">Chaperone</keyword>
<comment type="subcellular location">
    <subcellularLocation>
        <location evidence="12">Cytoplasm</location>
    </subcellularLocation>
    <text evidence="12">About half TF is bound to the ribosome near the polypeptide exit tunnel while the other half is free in the cytoplasm.</text>
</comment>
<dbReference type="FunFam" id="3.10.50.40:FF:000001">
    <property type="entry name" value="Trigger factor"/>
    <property type="match status" value="1"/>
</dbReference>
<dbReference type="Pfam" id="PF00254">
    <property type="entry name" value="FKBP_C"/>
    <property type="match status" value="1"/>
</dbReference>
<comment type="function">
    <text evidence="10 12">Involved in protein export. Acts as a chaperone by maintaining the newly synthesized protein in an open conformation. Functions as a peptidyl-prolyl cis-trans isomerase.</text>
</comment>